<protein>
    <submittedName>
        <fullName evidence="1">Uncharacterized protein</fullName>
    </submittedName>
</protein>
<feature type="non-terminal residue" evidence="1">
    <location>
        <position position="81"/>
    </location>
</feature>
<gene>
    <name evidence="1" type="ORF">S01H1_26676</name>
</gene>
<accession>X0UDF3</accession>
<comment type="caution">
    <text evidence="1">The sequence shown here is derived from an EMBL/GenBank/DDBJ whole genome shotgun (WGS) entry which is preliminary data.</text>
</comment>
<dbReference type="EMBL" id="BARS01016182">
    <property type="protein sequence ID" value="GAF98427.1"/>
    <property type="molecule type" value="Genomic_DNA"/>
</dbReference>
<sequence length="81" mass="9192">MRITLKMLEIKVKYLNEITDNPVGTYTKDADGKFHANLGNYHLSGAYGGWSLHQMQTDGGGVRDIFYAGHMPKRELFDRMA</sequence>
<organism evidence="1">
    <name type="scientific">marine sediment metagenome</name>
    <dbReference type="NCBI Taxonomy" id="412755"/>
    <lineage>
        <taxon>unclassified sequences</taxon>
        <taxon>metagenomes</taxon>
        <taxon>ecological metagenomes</taxon>
    </lineage>
</organism>
<dbReference type="AlphaFoldDB" id="X0UDF3"/>
<evidence type="ECO:0000313" key="1">
    <source>
        <dbReference type="EMBL" id="GAF98427.1"/>
    </source>
</evidence>
<proteinExistence type="predicted"/>
<reference evidence="1" key="1">
    <citation type="journal article" date="2014" name="Front. Microbiol.">
        <title>High frequency of phylogenetically diverse reductive dehalogenase-homologous genes in deep subseafloor sedimentary metagenomes.</title>
        <authorList>
            <person name="Kawai M."/>
            <person name="Futagami T."/>
            <person name="Toyoda A."/>
            <person name="Takaki Y."/>
            <person name="Nishi S."/>
            <person name="Hori S."/>
            <person name="Arai W."/>
            <person name="Tsubouchi T."/>
            <person name="Morono Y."/>
            <person name="Uchiyama I."/>
            <person name="Ito T."/>
            <person name="Fujiyama A."/>
            <person name="Inagaki F."/>
            <person name="Takami H."/>
        </authorList>
    </citation>
    <scope>NUCLEOTIDE SEQUENCE</scope>
    <source>
        <strain evidence="1">Expedition CK06-06</strain>
    </source>
</reference>
<name>X0UDF3_9ZZZZ</name>